<sequence>MRCPLQSQTPPLQHPCASATASRATRKKTTPNPNLFIIFQRDDQHDGAASALNAVFQLPLFTHRNIMELTNMSERDPYALNQVLTKFNLTLEPINARSSNCALSDELAFLLYEHKRWHAFRRVGVHWMNLSDGMDRPRSISSQFLADALLHKQRELYCELFTVRGQFLPSAVDTLTFWDTPFKWLTDVDDEGHAGTDCYTIQGDYCVSGKCLGQLRCACEENKPLHENEQLLKGGFEADMMATLDSGGDDGGRDVASGEDMQREQ</sequence>
<dbReference type="GO" id="GO:0006508">
    <property type="term" value="P:proteolysis"/>
    <property type="evidence" value="ECO:0007669"/>
    <property type="project" value="UniProtKB-KW"/>
</dbReference>
<protein>
    <recommendedName>
        <fullName evidence="2">ubiquitinyl hydrolase 1</fullName>
        <ecNumber evidence="2">3.4.19.12</ecNumber>
    </recommendedName>
</protein>
<evidence type="ECO:0000256" key="2">
    <source>
        <dbReference type="ARBA" id="ARBA00012759"/>
    </source>
</evidence>
<accession>A0A2V3IXE3</accession>
<comment type="caution">
    <text evidence="8">The sequence shown here is derived from an EMBL/GenBank/DDBJ whole genome shotgun (WGS) entry which is preliminary data.</text>
</comment>
<evidence type="ECO:0000256" key="4">
    <source>
        <dbReference type="ARBA" id="ARBA00022786"/>
    </source>
</evidence>
<comment type="catalytic activity">
    <reaction evidence="1">
        <text>Thiol-dependent hydrolysis of ester, thioester, amide, peptide and isopeptide bonds formed by the C-terminal Gly of ubiquitin (a 76-residue protein attached to proteins as an intracellular targeting signal).</text>
        <dbReference type="EC" id="3.4.19.12"/>
    </reaction>
</comment>
<feature type="region of interest" description="Disordered" evidence="6">
    <location>
        <begin position="243"/>
        <end position="265"/>
    </location>
</feature>
<dbReference type="GO" id="GO:0016579">
    <property type="term" value="P:protein deubiquitination"/>
    <property type="evidence" value="ECO:0007669"/>
    <property type="project" value="InterPro"/>
</dbReference>
<dbReference type="EMBL" id="NBIV01000032">
    <property type="protein sequence ID" value="PXF46826.1"/>
    <property type="molecule type" value="Genomic_DNA"/>
</dbReference>
<proteinExistence type="predicted"/>
<evidence type="ECO:0000256" key="1">
    <source>
        <dbReference type="ARBA" id="ARBA00000707"/>
    </source>
</evidence>
<dbReference type="InterPro" id="IPR006155">
    <property type="entry name" value="Josephin"/>
</dbReference>
<feature type="region of interest" description="Disordered" evidence="6">
    <location>
        <begin position="1"/>
        <end position="28"/>
    </location>
</feature>
<keyword evidence="4" id="KW-0833">Ubl conjugation pathway</keyword>
<evidence type="ECO:0000313" key="9">
    <source>
        <dbReference type="Proteomes" id="UP000247409"/>
    </source>
</evidence>
<gene>
    <name evidence="8" type="ORF">BWQ96_03355</name>
</gene>
<dbReference type="AlphaFoldDB" id="A0A2V3IXE3"/>
<keyword evidence="9" id="KW-1185">Reference proteome</keyword>
<feature type="compositionally biased region" description="Polar residues" evidence="6">
    <location>
        <begin position="1"/>
        <end position="11"/>
    </location>
</feature>
<organism evidence="8 9">
    <name type="scientific">Gracilariopsis chorda</name>
    <dbReference type="NCBI Taxonomy" id="448386"/>
    <lineage>
        <taxon>Eukaryota</taxon>
        <taxon>Rhodophyta</taxon>
        <taxon>Florideophyceae</taxon>
        <taxon>Rhodymeniophycidae</taxon>
        <taxon>Gracilariales</taxon>
        <taxon>Gracilariaceae</taxon>
        <taxon>Gracilariopsis</taxon>
    </lineage>
</organism>
<evidence type="ECO:0000256" key="6">
    <source>
        <dbReference type="SAM" id="MobiDB-lite"/>
    </source>
</evidence>
<keyword evidence="5" id="KW-0378">Hydrolase</keyword>
<keyword evidence="3" id="KW-0645">Protease</keyword>
<evidence type="ECO:0000256" key="3">
    <source>
        <dbReference type="ARBA" id="ARBA00022670"/>
    </source>
</evidence>
<evidence type="ECO:0000256" key="5">
    <source>
        <dbReference type="ARBA" id="ARBA00022801"/>
    </source>
</evidence>
<dbReference type="EC" id="3.4.19.12" evidence="2"/>
<feature type="domain" description="Josephin" evidence="7">
    <location>
        <begin position="80"/>
        <end position="155"/>
    </location>
</feature>
<evidence type="ECO:0000259" key="7">
    <source>
        <dbReference type="Pfam" id="PF02099"/>
    </source>
</evidence>
<name>A0A2V3IXE3_9FLOR</name>
<dbReference type="Gene3D" id="3.90.70.40">
    <property type="match status" value="1"/>
</dbReference>
<dbReference type="GO" id="GO:0004843">
    <property type="term" value="F:cysteine-type deubiquitinase activity"/>
    <property type="evidence" value="ECO:0007669"/>
    <property type="project" value="UniProtKB-EC"/>
</dbReference>
<reference evidence="8 9" key="1">
    <citation type="journal article" date="2018" name="Mol. Biol. Evol.">
        <title>Analysis of the draft genome of the red seaweed Gracilariopsis chorda provides insights into genome size evolution in Rhodophyta.</title>
        <authorList>
            <person name="Lee J."/>
            <person name="Yang E.C."/>
            <person name="Graf L."/>
            <person name="Yang J.H."/>
            <person name="Qiu H."/>
            <person name="Zel Zion U."/>
            <person name="Chan C.X."/>
            <person name="Stephens T.G."/>
            <person name="Weber A.P.M."/>
            <person name="Boo G.H."/>
            <person name="Boo S.M."/>
            <person name="Kim K.M."/>
            <person name="Shin Y."/>
            <person name="Jung M."/>
            <person name="Lee S.J."/>
            <person name="Yim H.S."/>
            <person name="Lee J.H."/>
            <person name="Bhattacharya D."/>
            <person name="Yoon H.S."/>
        </authorList>
    </citation>
    <scope>NUCLEOTIDE SEQUENCE [LARGE SCALE GENOMIC DNA]</scope>
    <source>
        <strain evidence="8 9">SKKU-2015</strain>
        <tissue evidence="8">Whole body</tissue>
    </source>
</reference>
<evidence type="ECO:0000313" key="8">
    <source>
        <dbReference type="EMBL" id="PXF46826.1"/>
    </source>
</evidence>
<dbReference type="Pfam" id="PF02099">
    <property type="entry name" value="Josephin"/>
    <property type="match status" value="1"/>
</dbReference>
<dbReference type="Proteomes" id="UP000247409">
    <property type="component" value="Unassembled WGS sequence"/>
</dbReference>